<evidence type="ECO:0000313" key="2">
    <source>
        <dbReference type="Proteomes" id="UP000070339"/>
    </source>
</evidence>
<gene>
    <name evidence="1" type="ORF">WM41_0952</name>
</gene>
<proteinExistence type="predicted"/>
<organism evidence="1 2">
    <name type="scientific">Corynebacterium simulans</name>
    <dbReference type="NCBI Taxonomy" id="146827"/>
    <lineage>
        <taxon>Bacteria</taxon>
        <taxon>Bacillati</taxon>
        <taxon>Actinomycetota</taxon>
        <taxon>Actinomycetes</taxon>
        <taxon>Mycobacteriales</taxon>
        <taxon>Corynebacteriaceae</taxon>
        <taxon>Corynebacterium</taxon>
    </lineage>
</organism>
<accession>A0ABR5VA79</accession>
<evidence type="ECO:0000313" key="1">
    <source>
        <dbReference type="EMBL" id="KXU18397.1"/>
    </source>
</evidence>
<dbReference type="EMBL" id="LTEB01000024">
    <property type="protein sequence ID" value="KXU18397.1"/>
    <property type="molecule type" value="Genomic_DNA"/>
</dbReference>
<dbReference type="Proteomes" id="UP000070339">
    <property type="component" value="Unassembled WGS sequence"/>
</dbReference>
<keyword evidence="2" id="KW-1185">Reference proteome</keyword>
<name>A0ABR5VA79_9CORY</name>
<comment type="caution">
    <text evidence="1">The sequence shown here is derived from an EMBL/GenBank/DDBJ whole genome shotgun (WGS) entry which is preliminary data.</text>
</comment>
<protein>
    <submittedName>
        <fullName evidence="1">Uncharacterized protein</fullName>
    </submittedName>
</protein>
<reference evidence="1 2" key="1">
    <citation type="journal article" date="2016" name="Int. J. Syst. Evol. Microbiol.">
        <title>Resolving the Complexity of Human Skin Metagenomes Using Single-Molecule Sequencing.</title>
        <authorList>
            <consortium name="NISC Comparative Sequencing Program"/>
            <person name="Tsai Y.C."/>
            <person name="Conlan S."/>
            <person name="Deming C."/>
            <person name="Segre J.A."/>
            <person name="Kong H.H."/>
            <person name="Korlach J."/>
            <person name="Oh J."/>
        </authorList>
    </citation>
    <scope>NUCLEOTIDE SEQUENCE [LARGE SCALE GENOMIC DNA]</scope>
    <source>
        <strain evidence="1 2">1B08</strain>
    </source>
</reference>
<sequence length="49" mass="5488">MLKLAREKATCIRTIEWLFWAPLAPFDGSNAGFLAKEKARPQNGRALIS</sequence>